<dbReference type="Gene3D" id="3.20.20.70">
    <property type="entry name" value="Aldolase class I"/>
    <property type="match status" value="1"/>
</dbReference>
<reference evidence="5" key="1">
    <citation type="submission" date="2015-12" db="EMBL/GenBank/DDBJ databases">
        <title>Genome sequence of a biocontrol rhizobacterium Chryseobacterium kwangjuense strain KJ1R5 isolated from pepper (Capsicum annuum L.).</title>
        <authorList>
            <person name="Jeong J.-J."/>
            <person name="Park H."/>
            <person name="Mannaa M."/>
            <person name="Sang M.K."/>
            <person name="Choi I.-G."/>
            <person name="Kim K.D."/>
        </authorList>
    </citation>
    <scope>NUCLEOTIDE SEQUENCE [LARGE SCALE GENOMIC DNA]</scope>
    <source>
        <strain evidence="5">KJ1R5</strain>
    </source>
</reference>
<dbReference type="AlphaFoldDB" id="A0A135WFF1"/>
<dbReference type="OrthoDB" id="194683at2"/>
<dbReference type="InterPro" id="IPR022998">
    <property type="entry name" value="ThiamineP_synth_TenI"/>
</dbReference>
<dbReference type="GO" id="GO:0005737">
    <property type="term" value="C:cytoplasm"/>
    <property type="evidence" value="ECO:0007669"/>
    <property type="project" value="TreeGrafter"/>
</dbReference>
<comment type="caution">
    <text evidence="4">The sequence shown here is derived from an EMBL/GenBank/DDBJ whole genome shotgun (WGS) entry which is preliminary data.</text>
</comment>
<evidence type="ECO:0000259" key="3">
    <source>
        <dbReference type="Pfam" id="PF02581"/>
    </source>
</evidence>
<dbReference type="InterPro" id="IPR013785">
    <property type="entry name" value="Aldolase_TIM"/>
</dbReference>
<dbReference type="Pfam" id="PF02581">
    <property type="entry name" value="TMP-TENI"/>
    <property type="match status" value="1"/>
</dbReference>
<dbReference type="RefSeq" id="WP_062652081.1">
    <property type="nucleotide sequence ID" value="NZ_LPUR01000011.1"/>
</dbReference>
<dbReference type="GO" id="GO:0004789">
    <property type="term" value="F:thiamine-phosphate diphosphorylase activity"/>
    <property type="evidence" value="ECO:0007669"/>
    <property type="project" value="TreeGrafter"/>
</dbReference>
<evidence type="ECO:0000313" key="5">
    <source>
        <dbReference type="Proteomes" id="UP000070513"/>
    </source>
</evidence>
<name>A0A135WFF1_9FLAO</name>
<feature type="domain" description="Thiamine phosphate synthase/TenI" evidence="3">
    <location>
        <begin position="3"/>
        <end position="175"/>
    </location>
</feature>
<protein>
    <submittedName>
        <fullName evidence="4">Thiamine phosphate pyrophosphorylase</fullName>
    </submittedName>
</protein>
<dbReference type="InterPro" id="IPR036206">
    <property type="entry name" value="ThiamineP_synth_sf"/>
</dbReference>
<comment type="pathway">
    <text evidence="1">Cofactor biosynthesis; thiamine diphosphate biosynthesis.</text>
</comment>
<dbReference type="CDD" id="cd00564">
    <property type="entry name" value="TMP_TenI"/>
    <property type="match status" value="1"/>
</dbReference>
<evidence type="ECO:0000256" key="1">
    <source>
        <dbReference type="ARBA" id="ARBA00004948"/>
    </source>
</evidence>
<dbReference type="PANTHER" id="PTHR20857">
    <property type="entry name" value="THIAMINE-PHOSPHATE PYROPHOSPHORYLASE"/>
    <property type="match status" value="1"/>
</dbReference>
<dbReference type="PANTHER" id="PTHR20857:SF15">
    <property type="entry name" value="THIAMINE-PHOSPHATE SYNTHASE"/>
    <property type="match status" value="1"/>
</dbReference>
<reference evidence="4 5" key="2">
    <citation type="journal article" date="2016" name="Genome Announc.">
        <title>Draft Genome Sequence of a Biocontrol Rhizobacterium, Chryseobacterium kwangjuense Strain KJ1R5, Isolated from Pepper (Capsicum annuum).</title>
        <authorList>
            <person name="Jeong J.J."/>
            <person name="Park H."/>
            <person name="Park B.H."/>
            <person name="Mannaa M."/>
            <person name="Sang M.K."/>
            <person name="Choi I.G."/>
            <person name="Kim K.D."/>
        </authorList>
    </citation>
    <scope>NUCLEOTIDE SEQUENCE [LARGE SCALE GENOMIC DNA]</scope>
    <source>
        <strain evidence="4 5">KJ1R5</strain>
    </source>
</reference>
<keyword evidence="2" id="KW-0784">Thiamine biosynthesis</keyword>
<evidence type="ECO:0000256" key="2">
    <source>
        <dbReference type="ARBA" id="ARBA00022977"/>
    </source>
</evidence>
<organism evidence="4 5">
    <name type="scientific">Chryseobacterium kwangjuense</name>
    <dbReference type="NCBI Taxonomy" id="267125"/>
    <lineage>
        <taxon>Bacteria</taxon>
        <taxon>Pseudomonadati</taxon>
        <taxon>Bacteroidota</taxon>
        <taxon>Flavobacteriia</taxon>
        <taxon>Flavobacteriales</taxon>
        <taxon>Weeksellaceae</taxon>
        <taxon>Chryseobacterium group</taxon>
        <taxon>Chryseobacterium</taxon>
    </lineage>
</organism>
<dbReference type="SUPFAM" id="SSF51391">
    <property type="entry name" value="Thiamin phosphate synthase"/>
    <property type="match status" value="1"/>
</dbReference>
<dbReference type="Proteomes" id="UP000070513">
    <property type="component" value="Unassembled WGS sequence"/>
</dbReference>
<evidence type="ECO:0000313" key="4">
    <source>
        <dbReference type="EMBL" id="KXH83627.1"/>
    </source>
</evidence>
<sequence length="200" mass="23110">MILVITPEKIVQNETQIINGMFHEGLDLLHIRKPMLSREEMENFLLHIDERFYQQLVLHGYYDLGKDLSISRFHFREADRSNGIDRPYRGKYIISTSVHDIETFNALEQFWEYAFISPVFPSISKKGYGEDSNVLQEMKKRTNDHVRLIALGGVNEKNILSVFESGADGAALLGAVWESKQPLDTFKKCRQNIPGKKNYT</sequence>
<proteinExistence type="predicted"/>
<gene>
    <name evidence="4" type="ORF">AU378_14675</name>
</gene>
<dbReference type="GO" id="GO:0009228">
    <property type="term" value="P:thiamine biosynthetic process"/>
    <property type="evidence" value="ECO:0007669"/>
    <property type="project" value="UniProtKB-KW"/>
</dbReference>
<dbReference type="EMBL" id="LPUR01000011">
    <property type="protein sequence ID" value="KXH83627.1"/>
    <property type="molecule type" value="Genomic_DNA"/>
</dbReference>
<accession>A0A135WFF1</accession>